<feature type="binding site" evidence="9">
    <location>
        <position position="83"/>
    </location>
    <ligand>
        <name>5-phospho-alpha-D-ribose 1-diphosphate</name>
        <dbReference type="ChEBI" id="CHEBI:58017"/>
    </ligand>
</feature>
<dbReference type="EMBL" id="ARYM01000016">
    <property type="protein sequence ID" value="KCZ97714.1"/>
    <property type="molecule type" value="Genomic_DNA"/>
</dbReference>
<name>A0A062VI31_9PROT</name>
<dbReference type="OrthoDB" id="9806430at2"/>
<dbReference type="STRING" id="1280954.HPO_13652"/>
<dbReference type="InterPro" id="IPR035902">
    <property type="entry name" value="Nuc_phospho_transferase"/>
</dbReference>
<feature type="binding site" evidence="9">
    <location>
        <position position="229"/>
    </location>
    <ligand>
        <name>Mg(2+)</name>
        <dbReference type="ChEBI" id="CHEBI:18420"/>
        <label>1</label>
    </ligand>
</feature>
<reference evidence="12 13" key="1">
    <citation type="journal article" date="2014" name="Antonie Van Leeuwenhoek">
        <title>Hyphomonas beringensis sp. nov. and Hyphomonas chukchiensis sp. nov., isolated from surface seawater of the Bering Sea and Chukchi Sea.</title>
        <authorList>
            <person name="Li C."/>
            <person name="Lai Q."/>
            <person name="Li G."/>
            <person name="Dong C."/>
            <person name="Wang J."/>
            <person name="Liao Y."/>
            <person name="Shao Z."/>
        </authorList>
    </citation>
    <scope>NUCLEOTIDE SEQUENCE [LARGE SCALE GENOMIC DNA]</scope>
    <source>
        <strain evidence="12 13">PS728</strain>
    </source>
</reference>
<feature type="binding site" evidence="9">
    <location>
        <position position="169"/>
    </location>
    <ligand>
        <name>anthranilate</name>
        <dbReference type="ChEBI" id="CHEBI:16567"/>
        <label>2</label>
    </ligand>
</feature>
<evidence type="ECO:0000256" key="6">
    <source>
        <dbReference type="ARBA" id="ARBA00023141"/>
    </source>
</evidence>
<evidence type="ECO:0000256" key="1">
    <source>
        <dbReference type="ARBA" id="ARBA00004907"/>
    </source>
</evidence>
<dbReference type="HAMAP" id="MF_00211">
    <property type="entry name" value="TrpD"/>
    <property type="match status" value="1"/>
</dbReference>
<evidence type="ECO:0000313" key="12">
    <source>
        <dbReference type="EMBL" id="KCZ97714.1"/>
    </source>
</evidence>
<feature type="binding site" evidence="9">
    <location>
        <position position="123"/>
    </location>
    <ligand>
        <name>5-phospho-alpha-D-ribose 1-diphosphate</name>
        <dbReference type="ChEBI" id="CHEBI:58017"/>
    </ligand>
</feature>
<dbReference type="Pfam" id="PF00591">
    <property type="entry name" value="Glycos_transf_3"/>
    <property type="match status" value="1"/>
</dbReference>
<feature type="binding site" evidence="9">
    <location>
        <position position="95"/>
    </location>
    <ligand>
        <name>Mg(2+)</name>
        <dbReference type="ChEBI" id="CHEBI:18420"/>
        <label>1</label>
    </ligand>
</feature>
<dbReference type="Pfam" id="PF02885">
    <property type="entry name" value="Glycos_trans_3N"/>
    <property type="match status" value="1"/>
</dbReference>
<evidence type="ECO:0000256" key="3">
    <source>
        <dbReference type="ARBA" id="ARBA00022676"/>
    </source>
</evidence>
<dbReference type="GO" id="GO:0004048">
    <property type="term" value="F:anthranilate phosphoribosyltransferase activity"/>
    <property type="evidence" value="ECO:0007669"/>
    <property type="project" value="UniProtKB-UniRule"/>
</dbReference>
<evidence type="ECO:0000259" key="11">
    <source>
        <dbReference type="Pfam" id="PF02885"/>
    </source>
</evidence>
<comment type="similarity">
    <text evidence="8">In the C-terminal section; belongs to the anthranilate phosphoribosyltransferase family.</text>
</comment>
<evidence type="ECO:0000256" key="8">
    <source>
        <dbReference type="ARBA" id="ARBA00061188"/>
    </source>
</evidence>
<dbReference type="SUPFAM" id="SSF47648">
    <property type="entry name" value="Nucleoside phosphorylase/phosphoribosyltransferase N-terminal domain"/>
    <property type="match status" value="1"/>
</dbReference>
<organism evidence="12 13">
    <name type="scientific">Hyphomonas polymorpha PS728</name>
    <dbReference type="NCBI Taxonomy" id="1280954"/>
    <lineage>
        <taxon>Bacteria</taxon>
        <taxon>Pseudomonadati</taxon>
        <taxon>Pseudomonadota</taxon>
        <taxon>Alphaproteobacteria</taxon>
        <taxon>Hyphomonadales</taxon>
        <taxon>Hyphomonadaceae</taxon>
        <taxon>Hyphomonas</taxon>
    </lineage>
</organism>
<dbReference type="Gene3D" id="3.40.1030.10">
    <property type="entry name" value="Nucleoside phosphorylase/phosphoribosyltransferase catalytic domain"/>
    <property type="match status" value="1"/>
</dbReference>
<dbReference type="FunFam" id="3.40.1030.10:FF:000002">
    <property type="entry name" value="Anthranilate phosphoribosyltransferase"/>
    <property type="match status" value="1"/>
</dbReference>
<evidence type="ECO:0000256" key="7">
    <source>
        <dbReference type="ARBA" id="ARBA00052328"/>
    </source>
</evidence>
<dbReference type="eggNOG" id="COG0547">
    <property type="taxonomic scope" value="Bacteria"/>
</dbReference>
<dbReference type="GO" id="GO:0005829">
    <property type="term" value="C:cytosol"/>
    <property type="evidence" value="ECO:0007669"/>
    <property type="project" value="TreeGrafter"/>
</dbReference>
<dbReference type="SUPFAM" id="SSF52418">
    <property type="entry name" value="Nucleoside phosphorylase/phosphoribosyltransferase catalytic domain"/>
    <property type="match status" value="1"/>
</dbReference>
<dbReference type="GO" id="GO:0000287">
    <property type="term" value="F:magnesium ion binding"/>
    <property type="evidence" value="ECO:0007669"/>
    <property type="project" value="UniProtKB-UniRule"/>
</dbReference>
<keyword evidence="6 9" id="KW-0057">Aromatic amino acid biosynthesis</keyword>
<dbReference type="InterPro" id="IPR017459">
    <property type="entry name" value="Glycosyl_Trfase_fam3_N_dom"/>
</dbReference>
<protein>
    <recommendedName>
        <fullName evidence="9">Anthranilate phosphoribosyltransferase</fullName>
        <ecNumber evidence="9">2.4.2.18</ecNumber>
    </recommendedName>
</protein>
<comment type="function">
    <text evidence="9">Catalyzes the transfer of the phosphoribosyl group of 5-phosphorylribose-1-pyrophosphate (PRPP) to anthranilate to yield N-(5'-phosphoribosyl)-anthranilate (PRA).</text>
</comment>
<dbReference type="UniPathway" id="UPA00035">
    <property type="reaction ID" value="UER00041"/>
</dbReference>
<feature type="binding site" evidence="9">
    <location>
        <position position="83"/>
    </location>
    <ligand>
        <name>anthranilate</name>
        <dbReference type="ChEBI" id="CHEBI:16567"/>
        <label>1</label>
    </ligand>
</feature>
<evidence type="ECO:0000256" key="5">
    <source>
        <dbReference type="ARBA" id="ARBA00022822"/>
    </source>
</evidence>
<evidence type="ECO:0000256" key="4">
    <source>
        <dbReference type="ARBA" id="ARBA00022679"/>
    </source>
</evidence>
<feature type="binding site" evidence="9">
    <location>
        <begin position="93"/>
        <end position="96"/>
    </location>
    <ligand>
        <name>5-phospho-alpha-D-ribose 1-diphosphate</name>
        <dbReference type="ChEBI" id="CHEBI:58017"/>
    </ligand>
</feature>
<comment type="subunit">
    <text evidence="9">Homodimer.</text>
</comment>
<feature type="domain" description="Glycosyl transferase family 3" evidence="10">
    <location>
        <begin position="77"/>
        <end position="326"/>
    </location>
</feature>
<feature type="binding site" evidence="9">
    <location>
        <position position="229"/>
    </location>
    <ligand>
        <name>Mg(2+)</name>
        <dbReference type="ChEBI" id="CHEBI:18420"/>
        <label>2</label>
    </ligand>
</feature>
<comment type="catalytic activity">
    <reaction evidence="7 9">
        <text>N-(5-phospho-beta-D-ribosyl)anthranilate + diphosphate = 5-phospho-alpha-D-ribose 1-diphosphate + anthranilate</text>
        <dbReference type="Rhea" id="RHEA:11768"/>
        <dbReference type="ChEBI" id="CHEBI:16567"/>
        <dbReference type="ChEBI" id="CHEBI:18277"/>
        <dbReference type="ChEBI" id="CHEBI:33019"/>
        <dbReference type="ChEBI" id="CHEBI:58017"/>
        <dbReference type="EC" id="2.4.2.18"/>
    </reaction>
</comment>
<dbReference type="InterPro" id="IPR036320">
    <property type="entry name" value="Glycosyl_Trfase_fam3_N_dom_sf"/>
</dbReference>
<gene>
    <name evidence="9" type="primary">trpD</name>
    <name evidence="12" type="ORF">HPO_13652</name>
</gene>
<comment type="caution">
    <text evidence="12">The sequence shown here is derived from an EMBL/GenBank/DDBJ whole genome shotgun (WGS) entry which is preliminary data.</text>
</comment>
<feature type="binding site" evidence="9">
    <location>
        <position position="228"/>
    </location>
    <ligand>
        <name>Mg(2+)</name>
        <dbReference type="ChEBI" id="CHEBI:18420"/>
        <label>2</label>
    </ligand>
</feature>
<keyword evidence="2 9" id="KW-0028">Amino-acid biosynthesis</keyword>
<dbReference type="AlphaFoldDB" id="A0A062VI31"/>
<dbReference type="InterPro" id="IPR000312">
    <property type="entry name" value="Glycosyl_Trfase_fam3"/>
</dbReference>
<evidence type="ECO:0000259" key="10">
    <source>
        <dbReference type="Pfam" id="PF00591"/>
    </source>
</evidence>
<dbReference type="NCBIfam" id="TIGR01245">
    <property type="entry name" value="trpD"/>
    <property type="match status" value="1"/>
</dbReference>
<comment type="cofactor">
    <cofactor evidence="9">
        <name>Mg(2+)</name>
        <dbReference type="ChEBI" id="CHEBI:18420"/>
    </cofactor>
    <text evidence="9">Binds 2 magnesium ions per monomer.</text>
</comment>
<feature type="binding site" evidence="9">
    <location>
        <position position="91"/>
    </location>
    <ligand>
        <name>5-phospho-alpha-D-ribose 1-diphosphate</name>
        <dbReference type="ChEBI" id="CHEBI:58017"/>
    </ligand>
</feature>
<dbReference type="EC" id="2.4.2.18" evidence="9"/>
<sequence length="341" mass="35739">MSESALNSAIQAIARGLPLEESMLEGAFDTLLSGEAAPEEVGAFLAGLTVRGETANELTAGARIMRRHARRVSVDGPLLDTCGTGGLPWKSLNTSTASAIVIAASGGRVAKHGNRSVPPKTGSADVLEALGLQLELSDTAFRACLDQARVGFLFARSYHSAMRHVAPIRQKLGIRTIFNLLGPLSNPAGAEYSVLGVYDRQWVTPMAEALKALGTRRAWVVHGLAGIDEISISGPTEVCEVTPESVRHFQLTPCDAGLPVHPISAIEGGAPEENAAAIRDLLDGREGPFRDIVLFNAAAGLLVSGLVPDLPAGVARAAEAIDSGAARETLDKLVRTSRESD</sequence>
<comment type="similarity">
    <text evidence="9">Belongs to the anthranilate phosphoribosyltransferase family.</text>
</comment>
<accession>A0A062VI31</accession>
<keyword evidence="9" id="KW-0479">Metal-binding</keyword>
<dbReference type="PANTHER" id="PTHR43285:SF2">
    <property type="entry name" value="ANTHRANILATE PHOSPHORIBOSYLTRANSFERASE"/>
    <property type="match status" value="1"/>
</dbReference>
<dbReference type="InterPro" id="IPR005940">
    <property type="entry name" value="Anthranilate_Pribosyl_Tfrase"/>
</dbReference>
<evidence type="ECO:0000256" key="9">
    <source>
        <dbReference type="HAMAP-Rule" id="MF_00211"/>
    </source>
</evidence>
<comment type="caution">
    <text evidence="9">Lacks conserved residue(s) required for the propagation of feature annotation.</text>
</comment>
<keyword evidence="4 9" id="KW-0808">Transferase</keyword>
<evidence type="ECO:0000256" key="2">
    <source>
        <dbReference type="ARBA" id="ARBA00022605"/>
    </source>
</evidence>
<proteinExistence type="inferred from homology"/>
<keyword evidence="9" id="KW-0460">Magnesium</keyword>
<keyword evidence="3 9" id="KW-0328">Glycosyltransferase</keyword>
<dbReference type="Proteomes" id="UP000027100">
    <property type="component" value="Unassembled WGS sequence"/>
</dbReference>
<keyword evidence="13" id="KW-1185">Reference proteome</keyword>
<feature type="binding site" evidence="9">
    <location>
        <position position="114"/>
    </location>
    <ligand>
        <name>anthranilate</name>
        <dbReference type="ChEBI" id="CHEBI:16567"/>
        <label>1</label>
    </ligand>
</feature>
<feature type="domain" description="Glycosyl transferase family 3 N-terminal" evidence="11">
    <location>
        <begin position="8"/>
        <end position="69"/>
    </location>
</feature>
<dbReference type="PATRIC" id="fig|1280954.3.peg.2764"/>
<dbReference type="RefSeq" id="WP_035599936.1">
    <property type="nucleotide sequence ID" value="NZ_ARYM01000016.1"/>
</dbReference>
<evidence type="ECO:0000313" key="13">
    <source>
        <dbReference type="Proteomes" id="UP000027100"/>
    </source>
</evidence>
<dbReference type="GO" id="GO:0000162">
    <property type="term" value="P:L-tryptophan biosynthetic process"/>
    <property type="evidence" value="ECO:0007669"/>
    <property type="project" value="UniProtKB-UniRule"/>
</dbReference>
<comment type="pathway">
    <text evidence="1 9">Amino-acid biosynthesis; L-tryptophan biosynthesis; L-tryptophan from chorismate: step 2/5.</text>
</comment>
<dbReference type="PANTHER" id="PTHR43285">
    <property type="entry name" value="ANTHRANILATE PHOSPHORIBOSYLTRANSFERASE"/>
    <property type="match status" value="1"/>
</dbReference>
<dbReference type="Gene3D" id="1.20.970.10">
    <property type="entry name" value="Transferase, Pyrimidine Nucleoside Phosphorylase, Chain C"/>
    <property type="match status" value="1"/>
</dbReference>
<keyword evidence="5 9" id="KW-0822">Tryptophan biosynthesis</keyword>